<dbReference type="GO" id="GO:0000156">
    <property type="term" value="F:phosphorelay response regulator activity"/>
    <property type="evidence" value="ECO:0007669"/>
    <property type="project" value="TreeGrafter"/>
</dbReference>
<evidence type="ECO:0000256" key="8">
    <source>
        <dbReference type="ARBA" id="ARBA00067337"/>
    </source>
</evidence>
<dbReference type="PROSITE" id="PS50110">
    <property type="entry name" value="RESPONSE_REGULATORY"/>
    <property type="match status" value="1"/>
</dbReference>
<dbReference type="InterPro" id="IPR011006">
    <property type="entry name" value="CheY-like_superfamily"/>
</dbReference>
<dbReference type="InterPro" id="IPR039420">
    <property type="entry name" value="WalR-like"/>
</dbReference>
<dbReference type="SUPFAM" id="SSF46894">
    <property type="entry name" value="C-terminal effector domain of the bipartite response regulators"/>
    <property type="match status" value="1"/>
</dbReference>
<dbReference type="InterPro" id="IPR036388">
    <property type="entry name" value="WH-like_DNA-bd_sf"/>
</dbReference>
<dbReference type="InterPro" id="IPR001789">
    <property type="entry name" value="Sig_transdc_resp-reg_receiver"/>
</dbReference>
<keyword evidence="5" id="KW-0805">Transcription regulation</keyword>
<dbReference type="Pfam" id="PF00072">
    <property type="entry name" value="Response_reg"/>
    <property type="match status" value="1"/>
</dbReference>
<dbReference type="PANTHER" id="PTHR48111">
    <property type="entry name" value="REGULATOR OF RPOS"/>
    <property type="match status" value="1"/>
</dbReference>
<dbReference type="SMART" id="SM00448">
    <property type="entry name" value="REC"/>
    <property type="match status" value="1"/>
</dbReference>
<comment type="subcellular location">
    <subcellularLocation>
        <location evidence="1">Cytoplasm</location>
    </subcellularLocation>
</comment>
<dbReference type="AlphaFoldDB" id="W9H6B5"/>
<sequence>MDKQPHLLVVDDDREIRTLISQFLTKHGYRVSSAKDGLEMMKVLETSRIDLIVLDLMMPGEDGLALCRRLRAQPAPLGGIPIIMLTAMGEETDRIVGLEMGADDYLAKPFNPRELLARAKAVLRRSTGLPVGGSSTGGGQAEPANRGLTFEGWRLDVAKRELWSPDNVLVQLSAGEFDLLVAFAEHPQRVLNRDQLLDLARGRTAMPFDRSVDVQVSRLRRKIEPDAKEPTLIKTVRSGGYIFTPSVTRG</sequence>
<keyword evidence="6 10" id="KW-0238">DNA-binding</keyword>
<dbReference type="GO" id="GO:0000976">
    <property type="term" value="F:transcription cis-regulatory region binding"/>
    <property type="evidence" value="ECO:0007669"/>
    <property type="project" value="TreeGrafter"/>
</dbReference>
<dbReference type="Gene3D" id="3.40.50.2300">
    <property type="match status" value="1"/>
</dbReference>
<keyword evidence="7" id="KW-0804">Transcription</keyword>
<keyword evidence="3 9" id="KW-0597">Phosphoprotein</keyword>
<dbReference type="Gene3D" id="6.10.250.690">
    <property type="match status" value="1"/>
</dbReference>
<dbReference type="Pfam" id="PF00486">
    <property type="entry name" value="Trans_reg_C"/>
    <property type="match status" value="1"/>
</dbReference>
<evidence type="ECO:0000256" key="5">
    <source>
        <dbReference type="ARBA" id="ARBA00023015"/>
    </source>
</evidence>
<protein>
    <recommendedName>
        <fullName evidence="8">Regulatory protein VirG</fullName>
    </recommendedName>
</protein>
<evidence type="ECO:0000259" key="11">
    <source>
        <dbReference type="PROSITE" id="PS50110"/>
    </source>
</evidence>
<feature type="modified residue" description="4-aspartylphosphate" evidence="9">
    <location>
        <position position="55"/>
    </location>
</feature>
<comment type="caution">
    <text evidence="13">The sequence shown here is derived from an EMBL/GenBank/DDBJ whole genome shotgun (WGS) entry which is preliminary data.</text>
</comment>
<dbReference type="EMBL" id="AVFL01000008">
    <property type="protein sequence ID" value="EWY40232.1"/>
    <property type="molecule type" value="Genomic_DNA"/>
</dbReference>
<dbReference type="PROSITE" id="PS51755">
    <property type="entry name" value="OMPR_PHOB"/>
    <property type="match status" value="1"/>
</dbReference>
<organism evidence="13 14">
    <name type="scientific">Skermanella stibiiresistens SB22</name>
    <dbReference type="NCBI Taxonomy" id="1385369"/>
    <lineage>
        <taxon>Bacteria</taxon>
        <taxon>Pseudomonadati</taxon>
        <taxon>Pseudomonadota</taxon>
        <taxon>Alphaproteobacteria</taxon>
        <taxon>Rhodospirillales</taxon>
        <taxon>Azospirillaceae</taxon>
        <taxon>Skermanella</taxon>
    </lineage>
</organism>
<reference evidence="13 14" key="1">
    <citation type="submission" date="2013-08" db="EMBL/GenBank/DDBJ databases">
        <title>The genome sequence of Skermanella stibiiresistens.</title>
        <authorList>
            <person name="Zhu W."/>
            <person name="Wang G."/>
        </authorList>
    </citation>
    <scope>NUCLEOTIDE SEQUENCE [LARGE SCALE GENOMIC DNA]</scope>
    <source>
        <strain evidence="13 14">SB22</strain>
    </source>
</reference>
<feature type="DNA-binding region" description="OmpR/PhoB-type" evidence="10">
    <location>
        <begin position="145"/>
        <end position="245"/>
    </location>
</feature>
<evidence type="ECO:0000256" key="1">
    <source>
        <dbReference type="ARBA" id="ARBA00004496"/>
    </source>
</evidence>
<keyword evidence="2" id="KW-0963">Cytoplasm</keyword>
<feature type="domain" description="OmpR/PhoB-type" evidence="12">
    <location>
        <begin position="145"/>
        <end position="245"/>
    </location>
</feature>
<keyword evidence="14" id="KW-1185">Reference proteome</keyword>
<evidence type="ECO:0000256" key="7">
    <source>
        <dbReference type="ARBA" id="ARBA00023163"/>
    </source>
</evidence>
<dbReference type="Proteomes" id="UP000019486">
    <property type="component" value="Unassembled WGS sequence"/>
</dbReference>
<dbReference type="GO" id="GO:0006355">
    <property type="term" value="P:regulation of DNA-templated transcription"/>
    <property type="evidence" value="ECO:0007669"/>
    <property type="project" value="InterPro"/>
</dbReference>
<dbReference type="PANTHER" id="PTHR48111:SF4">
    <property type="entry name" value="DNA-BINDING DUAL TRANSCRIPTIONAL REGULATOR OMPR"/>
    <property type="match status" value="1"/>
</dbReference>
<dbReference type="CDD" id="cd00383">
    <property type="entry name" value="trans_reg_C"/>
    <property type="match status" value="1"/>
</dbReference>
<dbReference type="PATRIC" id="fig|1385369.3.peg.2613"/>
<evidence type="ECO:0000256" key="2">
    <source>
        <dbReference type="ARBA" id="ARBA00022490"/>
    </source>
</evidence>
<dbReference type="GO" id="GO:0032993">
    <property type="term" value="C:protein-DNA complex"/>
    <property type="evidence" value="ECO:0007669"/>
    <property type="project" value="TreeGrafter"/>
</dbReference>
<evidence type="ECO:0000256" key="6">
    <source>
        <dbReference type="ARBA" id="ARBA00023125"/>
    </source>
</evidence>
<dbReference type="STRING" id="1385369.N825_36545"/>
<dbReference type="FunFam" id="3.40.50.2300:FF:000001">
    <property type="entry name" value="DNA-binding response regulator PhoB"/>
    <property type="match status" value="1"/>
</dbReference>
<evidence type="ECO:0000313" key="13">
    <source>
        <dbReference type="EMBL" id="EWY40232.1"/>
    </source>
</evidence>
<feature type="domain" description="Response regulatory" evidence="11">
    <location>
        <begin position="6"/>
        <end position="123"/>
    </location>
</feature>
<evidence type="ECO:0000259" key="12">
    <source>
        <dbReference type="PROSITE" id="PS51755"/>
    </source>
</evidence>
<evidence type="ECO:0000256" key="4">
    <source>
        <dbReference type="ARBA" id="ARBA00023012"/>
    </source>
</evidence>
<name>W9H6B5_9PROT</name>
<dbReference type="OrthoDB" id="9784252at2"/>
<evidence type="ECO:0000256" key="9">
    <source>
        <dbReference type="PROSITE-ProRule" id="PRU00169"/>
    </source>
</evidence>
<keyword evidence="4" id="KW-0902">Two-component regulatory system</keyword>
<dbReference type="Gene3D" id="1.10.10.10">
    <property type="entry name" value="Winged helix-like DNA-binding domain superfamily/Winged helix DNA-binding domain"/>
    <property type="match status" value="1"/>
</dbReference>
<dbReference type="InterPro" id="IPR001867">
    <property type="entry name" value="OmpR/PhoB-type_DNA-bd"/>
</dbReference>
<dbReference type="FunFam" id="1.10.10.10:FF:000099">
    <property type="entry name" value="Two-component system response regulator TorR"/>
    <property type="match status" value="1"/>
</dbReference>
<dbReference type="SUPFAM" id="SSF52172">
    <property type="entry name" value="CheY-like"/>
    <property type="match status" value="1"/>
</dbReference>
<evidence type="ECO:0000256" key="10">
    <source>
        <dbReference type="PROSITE-ProRule" id="PRU01091"/>
    </source>
</evidence>
<dbReference type="RefSeq" id="WP_037452445.1">
    <property type="nucleotide sequence ID" value="NZ_AVFL01000008.1"/>
</dbReference>
<dbReference type="SMART" id="SM00862">
    <property type="entry name" value="Trans_reg_C"/>
    <property type="match status" value="1"/>
</dbReference>
<gene>
    <name evidence="13" type="ORF">N825_36545</name>
</gene>
<proteinExistence type="predicted"/>
<evidence type="ECO:0000256" key="3">
    <source>
        <dbReference type="ARBA" id="ARBA00022553"/>
    </source>
</evidence>
<accession>W9H6B5</accession>
<dbReference type="InterPro" id="IPR016032">
    <property type="entry name" value="Sig_transdc_resp-reg_C-effctor"/>
</dbReference>
<evidence type="ECO:0000313" key="14">
    <source>
        <dbReference type="Proteomes" id="UP000019486"/>
    </source>
</evidence>
<dbReference type="GO" id="GO:0005829">
    <property type="term" value="C:cytosol"/>
    <property type="evidence" value="ECO:0007669"/>
    <property type="project" value="TreeGrafter"/>
</dbReference>